<sequence>MIETLLNKPYWVIDFLPEQVPDGSAGQFFAVEEYYLREPALSTLRRRFTDILLKLNCYYDFQVCAADSEEFVRNPAPDILASRILDTQENLCILLPREDALITLDRDDTCMTVYNPSETLLNRLRLLATAEGLFLWQP</sequence>
<dbReference type="Proteomes" id="UP000192328">
    <property type="component" value="Unassembled WGS sequence"/>
</dbReference>
<reference evidence="1" key="1">
    <citation type="submission" date="2017-04" db="EMBL/GenBank/DDBJ databases">
        <authorList>
            <person name="Varghese N."/>
            <person name="Submissions S."/>
        </authorList>
    </citation>
    <scope>NUCLEOTIDE SEQUENCE</scope>
    <source>
        <strain evidence="1">WTE2008</strain>
    </source>
</reference>
<accession>A0AC61PKZ3</accession>
<evidence type="ECO:0000313" key="1">
    <source>
        <dbReference type="EMBL" id="SMC57844.1"/>
    </source>
</evidence>
<protein>
    <submittedName>
        <fullName evidence="1">Uncharacterized protein</fullName>
    </submittedName>
</protein>
<keyword evidence="2" id="KW-1185">Reference proteome</keyword>
<dbReference type="EMBL" id="FWXZ01000002">
    <property type="protein sequence ID" value="SMC57844.1"/>
    <property type="molecule type" value="Genomic_DNA"/>
</dbReference>
<organism evidence="1 2">
    <name type="scientific">Aristaeella lactis</name>
    <dbReference type="NCBI Taxonomy" id="3046383"/>
    <lineage>
        <taxon>Bacteria</taxon>
        <taxon>Bacillati</taxon>
        <taxon>Bacillota</taxon>
        <taxon>Clostridia</taxon>
        <taxon>Eubacteriales</taxon>
        <taxon>Aristaeellaceae</taxon>
        <taxon>Aristaeella</taxon>
    </lineage>
</organism>
<comment type="caution">
    <text evidence="1">The sequence shown here is derived from an EMBL/GenBank/DDBJ whole genome shotgun (WGS) entry which is preliminary data.</text>
</comment>
<name>A0AC61PKZ3_9FIRM</name>
<proteinExistence type="predicted"/>
<gene>
    <name evidence="1" type="ORF">SAMN06297397_1498</name>
</gene>
<evidence type="ECO:0000313" key="2">
    <source>
        <dbReference type="Proteomes" id="UP000192328"/>
    </source>
</evidence>